<dbReference type="Proteomes" id="UP000298327">
    <property type="component" value="Unassembled WGS sequence"/>
</dbReference>
<reference evidence="2 3" key="1">
    <citation type="submission" date="2019-02" db="EMBL/GenBank/DDBJ databases">
        <title>Genome sequencing of the rare red list fungi Dentipellis fragilis.</title>
        <authorList>
            <person name="Buettner E."/>
            <person name="Kellner H."/>
        </authorList>
    </citation>
    <scope>NUCLEOTIDE SEQUENCE [LARGE SCALE GENOMIC DNA]</scope>
    <source>
        <strain evidence="2 3">DSM 105465</strain>
    </source>
</reference>
<sequence length="244" mass="25363">PSKAAPAPSKAAPVPPKAVPTLSKAAPSPSKAVVATSKVATTSAKSVSTSATPTAAAACPLYNKADAQDISQRDFELLAARANEEFWFRWEDPSIASGGGILQLAARRGSKDFDDQAYKWISTNANAVTRSSFGKRVPTIYVLPAGTAQSLLSQAKEFEVTSAAGVPADFVVKDNEPGDIGINGIAPSADGTLPLDQFRSKIIRTVVKSAAKGSQQFVTINKAGKASKTASKTDQALLNKISCN</sequence>
<feature type="region of interest" description="Disordered" evidence="1">
    <location>
        <begin position="1"/>
        <end position="30"/>
    </location>
</feature>
<feature type="non-terminal residue" evidence="2">
    <location>
        <position position="1"/>
    </location>
</feature>
<gene>
    <name evidence="2" type="ORF">EVG20_g2883</name>
</gene>
<feature type="compositionally biased region" description="Low complexity" evidence="1">
    <location>
        <begin position="1"/>
        <end position="12"/>
    </location>
</feature>
<evidence type="ECO:0000256" key="1">
    <source>
        <dbReference type="SAM" id="MobiDB-lite"/>
    </source>
</evidence>
<comment type="caution">
    <text evidence="2">The sequence shown here is derived from an EMBL/GenBank/DDBJ whole genome shotgun (WGS) entry which is preliminary data.</text>
</comment>
<protein>
    <submittedName>
        <fullName evidence="2">Uncharacterized protein</fullName>
    </submittedName>
</protein>
<proteinExistence type="predicted"/>
<organism evidence="2 3">
    <name type="scientific">Dentipellis fragilis</name>
    <dbReference type="NCBI Taxonomy" id="205917"/>
    <lineage>
        <taxon>Eukaryota</taxon>
        <taxon>Fungi</taxon>
        <taxon>Dikarya</taxon>
        <taxon>Basidiomycota</taxon>
        <taxon>Agaricomycotina</taxon>
        <taxon>Agaricomycetes</taxon>
        <taxon>Russulales</taxon>
        <taxon>Hericiaceae</taxon>
        <taxon>Dentipellis</taxon>
    </lineage>
</organism>
<evidence type="ECO:0000313" key="3">
    <source>
        <dbReference type="Proteomes" id="UP000298327"/>
    </source>
</evidence>
<accession>A0A4Y9Z8H2</accession>
<name>A0A4Y9Z8H2_9AGAM</name>
<evidence type="ECO:0000313" key="2">
    <source>
        <dbReference type="EMBL" id="TFY70128.1"/>
    </source>
</evidence>
<dbReference type="AlphaFoldDB" id="A0A4Y9Z8H2"/>
<keyword evidence="3" id="KW-1185">Reference proteome</keyword>
<dbReference type="EMBL" id="SEOQ01000120">
    <property type="protein sequence ID" value="TFY70128.1"/>
    <property type="molecule type" value="Genomic_DNA"/>
</dbReference>
<dbReference type="OrthoDB" id="3227798at2759"/>